<reference evidence="1" key="1">
    <citation type="submission" date="2019-03" db="EMBL/GenBank/DDBJ databases">
        <title>Long read genome sequence of the mycoparasitic Pythium oligandrum ATCC 38472 isolated from sugarbeet rhizosphere.</title>
        <authorList>
            <person name="Gaulin E."/>
        </authorList>
    </citation>
    <scope>NUCLEOTIDE SEQUENCE</scope>
    <source>
        <strain evidence="1">ATCC 38472_TT</strain>
    </source>
</reference>
<accession>A0A8K1CEL0</accession>
<dbReference type="PANTHER" id="PTHR13510">
    <property type="entry name" value="FYVE-FINGER-CONTAINING RAB5 EFFECTOR PROTEIN RABENOSYN-5-RELATED"/>
    <property type="match status" value="1"/>
</dbReference>
<dbReference type="EMBL" id="SPLM01000076">
    <property type="protein sequence ID" value="TMW61385.1"/>
    <property type="molecule type" value="Genomic_DNA"/>
</dbReference>
<dbReference type="Gene3D" id="3.30.530.20">
    <property type="match status" value="1"/>
</dbReference>
<proteinExistence type="predicted"/>
<dbReference type="PANTHER" id="PTHR13510:SF44">
    <property type="entry name" value="RABENOSYN-5"/>
    <property type="match status" value="1"/>
</dbReference>
<name>A0A8K1CEL0_PYTOL</name>
<comment type="caution">
    <text evidence="1">The sequence shown here is derived from an EMBL/GenBank/DDBJ whole genome shotgun (WGS) entry which is preliminary data.</text>
</comment>
<dbReference type="OrthoDB" id="92924at2759"/>
<evidence type="ECO:0008006" key="3">
    <source>
        <dbReference type="Google" id="ProtNLM"/>
    </source>
</evidence>
<organism evidence="1 2">
    <name type="scientific">Pythium oligandrum</name>
    <name type="common">Mycoparasitic fungus</name>
    <dbReference type="NCBI Taxonomy" id="41045"/>
    <lineage>
        <taxon>Eukaryota</taxon>
        <taxon>Sar</taxon>
        <taxon>Stramenopiles</taxon>
        <taxon>Oomycota</taxon>
        <taxon>Peronosporomycetes</taxon>
        <taxon>Pythiales</taxon>
        <taxon>Pythiaceae</taxon>
        <taxon>Pythium</taxon>
    </lineage>
</organism>
<keyword evidence="2" id="KW-1185">Reference proteome</keyword>
<dbReference type="InterPro" id="IPR023393">
    <property type="entry name" value="START-like_dom_sf"/>
</dbReference>
<dbReference type="Proteomes" id="UP000794436">
    <property type="component" value="Unassembled WGS sequence"/>
</dbReference>
<dbReference type="InterPro" id="IPR052727">
    <property type="entry name" value="Rab4/Rab5_effector"/>
</dbReference>
<evidence type="ECO:0000313" key="2">
    <source>
        <dbReference type="Proteomes" id="UP000794436"/>
    </source>
</evidence>
<evidence type="ECO:0000313" key="1">
    <source>
        <dbReference type="EMBL" id="TMW61385.1"/>
    </source>
</evidence>
<protein>
    <recommendedName>
        <fullName evidence="3">START-like domain</fullName>
    </recommendedName>
</protein>
<gene>
    <name evidence="1" type="ORF">Poli38472_012576</name>
</gene>
<sequence length="404" mass="45893">MKPRLPKFALPSLKLTPEEQRGIVDEFEAVLAETLAYERRFRRGETILDKKEWKEVKAHEGFRIYKERRPSNSENGLDMAVPSFVSVRDIPTMSASTTDSNDEELGIVASIKDPRVPMVITTGTVEGTLEDVIFGSMASDEVSWRLRATYMKDKTSDSKILATIIEPTEADPYKCLCIKWFMREIPGYLSPFMHVRDFLVMEAAGIRVDEYGERHGYYIMHEFHHPSLPVLQSRKILRCGISQAYVSRQIGDKVRMFARGFVDPRGEVPYNISVQLTAQTTISAANCVETSYTKKLGWLMMREEDRRNNPLEPQVVPRSVCPCNQSKSSSLVTCQVCSASFCSRCVIQKKIVVDMTPSDVIERVLPFCFACVLKAKQMSPNEVAVDIVHRPRSYLHSESISQDQ</sequence>
<dbReference type="AlphaFoldDB" id="A0A8K1CEL0"/>